<gene>
    <name evidence="1" type="ORF">SAMN02745124_03922</name>
</gene>
<accession>A0A1M5YEE3</accession>
<reference evidence="1 2" key="1">
    <citation type="submission" date="2016-11" db="EMBL/GenBank/DDBJ databases">
        <authorList>
            <person name="Jaros S."/>
            <person name="Januszkiewicz K."/>
            <person name="Wedrychowicz H."/>
        </authorList>
    </citation>
    <scope>NUCLEOTIDE SEQUENCE [LARGE SCALE GENOMIC DNA]</scope>
    <source>
        <strain evidence="1 2">DSM 9705</strain>
    </source>
</reference>
<evidence type="ECO:0000313" key="1">
    <source>
        <dbReference type="EMBL" id="SHI10228.1"/>
    </source>
</evidence>
<name>A0A1M5YEE3_9BACT</name>
<protein>
    <submittedName>
        <fullName evidence="1">Uncharacterized protein</fullName>
    </submittedName>
</protein>
<organism evidence="1 2">
    <name type="scientific">Desulfofustis glycolicus DSM 9705</name>
    <dbReference type="NCBI Taxonomy" id="1121409"/>
    <lineage>
        <taxon>Bacteria</taxon>
        <taxon>Pseudomonadati</taxon>
        <taxon>Thermodesulfobacteriota</taxon>
        <taxon>Desulfobulbia</taxon>
        <taxon>Desulfobulbales</taxon>
        <taxon>Desulfocapsaceae</taxon>
        <taxon>Desulfofustis</taxon>
    </lineage>
</organism>
<keyword evidence="2" id="KW-1185">Reference proteome</keyword>
<dbReference type="EMBL" id="FQXS01000034">
    <property type="protein sequence ID" value="SHI10228.1"/>
    <property type="molecule type" value="Genomic_DNA"/>
</dbReference>
<evidence type="ECO:0000313" key="2">
    <source>
        <dbReference type="Proteomes" id="UP000184139"/>
    </source>
</evidence>
<dbReference type="Proteomes" id="UP000184139">
    <property type="component" value="Unassembled WGS sequence"/>
</dbReference>
<dbReference type="AlphaFoldDB" id="A0A1M5YEE3"/>
<proteinExistence type="predicted"/>
<sequence length="184" mass="20841">MISDPLSISARELRGKQSVRATFRLPDDTIELLKTAAEHLAVKQKSLLDQLVENRQVLDKVAQEGRVTGKSDIPRRQKTFVLSRKALAMLEEISARHGIARDLLLECSVQRLIPFVKAEQEKQKNRSRLSVDITIFLDTSRTLLQKSEALLDSDDRLRLKIEKMVTQVEKAINDMTGLLPVEKG</sequence>